<reference evidence="4" key="1">
    <citation type="submission" date="2020-09" db="EMBL/GenBank/DDBJ databases">
        <title>Comparative genome analyses of four rice-infecting Rhizoctonia solani isolates reveal extensive enrichment of homogalacturonan modification genes.</title>
        <authorList>
            <person name="Lee D.-Y."/>
            <person name="Jeon J."/>
            <person name="Kim K.-T."/>
            <person name="Cheong K."/>
            <person name="Song H."/>
            <person name="Choi G."/>
            <person name="Ko J."/>
            <person name="Opiyo S.O."/>
            <person name="Zuo S."/>
            <person name="Madhav S."/>
            <person name="Lee Y.-H."/>
            <person name="Wang G.-L."/>
        </authorList>
    </citation>
    <scope>NUCLEOTIDE SEQUENCE</scope>
    <source>
        <strain evidence="4">AG1-IA B2</strain>
    </source>
</reference>
<feature type="compositionally biased region" description="Polar residues" evidence="1">
    <location>
        <begin position="84"/>
        <end position="95"/>
    </location>
</feature>
<feature type="transmembrane region" description="Helical" evidence="2">
    <location>
        <begin position="281"/>
        <end position="299"/>
    </location>
</feature>
<name>A0A8H7LWQ6_9AGAM</name>
<feature type="signal peptide" evidence="3">
    <location>
        <begin position="1"/>
        <end position="24"/>
    </location>
</feature>
<keyword evidence="2" id="KW-1133">Transmembrane helix</keyword>
<feature type="transmembrane region" description="Helical" evidence="2">
    <location>
        <begin position="630"/>
        <end position="648"/>
    </location>
</feature>
<dbReference type="EMBL" id="JACYCF010000045">
    <property type="protein sequence ID" value="KAF8748173.1"/>
    <property type="molecule type" value="Genomic_DNA"/>
</dbReference>
<evidence type="ECO:0000256" key="3">
    <source>
        <dbReference type="SAM" id="SignalP"/>
    </source>
</evidence>
<feature type="chain" id="PRO_5034136239" evidence="3">
    <location>
        <begin position="25"/>
        <end position="763"/>
    </location>
</feature>
<dbReference type="AlphaFoldDB" id="A0A8H7LWQ6"/>
<evidence type="ECO:0000313" key="5">
    <source>
        <dbReference type="Proteomes" id="UP000614334"/>
    </source>
</evidence>
<keyword evidence="2" id="KW-0812">Transmembrane</keyword>
<dbReference type="Proteomes" id="UP000614334">
    <property type="component" value="Unassembled WGS sequence"/>
</dbReference>
<comment type="caution">
    <text evidence="4">The sequence shown here is derived from an EMBL/GenBank/DDBJ whole genome shotgun (WGS) entry which is preliminary data.</text>
</comment>
<sequence>MSSQPLYAILFTGWFSGFLTDVDPENDHDNGLTEQRLEQWRPLWQNPFIDPDLGLSSKSDYNPTPTPGGDVDDEKLTERPAMSRGTTSLSKQSSVVKPAKVTHAALLGLTCSTTSHGLHPSRASLSKLALSNDNFMPTKNVRNGKLDGPWDMASYATFFLLVWWLWASQTLYSIHFYTNDWVHLLSTLVQLIIFGLLAATTRGYSFIAYILESPGMDTLDPKTMEEMVDPVRYQEDRITYYSLKVIACSVAASRTILWLQHILVYGFAYFAAREKKLTIPLKLYILPIGLVISNILFWVSAGITCSEKGKTVLGAELKFILWLVGLIVEVALHHIMERLDWERTSFSSTNESSISHDAPPQPVLLKTPIELQQPSITRQQWPVPHTNVNLRERLEGITTVVIGEGLNGIAGTLYSVLSAPGFGGPVAANIACTAIIIYFLAYFYAEGPTGHRNPSGSSVRHMWLTSLLKKGVKNQFIMTSYLSTALKTFRQFDKIMGDQQIALDDPTSQTNMPMKNFLLKRGVVWADEFNQLNETVTNNGTISPSEVDVEKFRDQVGIWNMRISLKIMTAFYTNFMGKDSNIKPSIEARIKEYYVNDTLPLKDWNEEPELPSSYYYESIITELLETHLQGARYIVALAGAIFISLGIMNRIHSKPRDRFQWGIVMSRIFMGFALLILLTLNAGSIQSLWVWDYQEGQQAGVFRWIWAWMVLPTLAIAFGTEFLIELVLLRCSGLAIARKRGRINTSLWRAFFSRPLSWPNRAK</sequence>
<organism evidence="4 5">
    <name type="scientific">Rhizoctonia solani</name>
    <dbReference type="NCBI Taxonomy" id="456999"/>
    <lineage>
        <taxon>Eukaryota</taxon>
        <taxon>Fungi</taxon>
        <taxon>Dikarya</taxon>
        <taxon>Basidiomycota</taxon>
        <taxon>Agaricomycotina</taxon>
        <taxon>Agaricomycetes</taxon>
        <taxon>Cantharellales</taxon>
        <taxon>Ceratobasidiaceae</taxon>
        <taxon>Rhizoctonia</taxon>
    </lineage>
</organism>
<feature type="transmembrane region" description="Helical" evidence="2">
    <location>
        <begin position="319"/>
        <end position="336"/>
    </location>
</feature>
<feature type="transmembrane region" description="Helical" evidence="2">
    <location>
        <begin position="668"/>
        <end position="685"/>
    </location>
</feature>
<keyword evidence="2" id="KW-0472">Membrane</keyword>
<feature type="transmembrane region" description="Helical" evidence="2">
    <location>
        <begin position="705"/>
        <end position="729"/>
    </location>
</feature>
<accession>A0A8H7LWQ6</accession>
<dbReference type="InterPro" id="IPR010640">
    <property type="entry name" value="Low_temperature_requirement_A"/>
</dbReference>
<feature type="transmembrane region" description="Helical" evidence="2">
    <location>
        <begin position="426"/>
        <end position="445"/>
    </location>
</feature>
<gene>
    <name evidence="4" type="ORF">RHS01_11009</name>
</gene>
<evidence type="ECO:0000313" key="4">
    <source>
        <dbReference type="EMBL" id="KAF8748173.1"/>
    </source>
</evidence>
<dbReference type="Pfam" id="PF06772">
    <property type="entry name" value="LtrA"/>
    <property type="match status" value="1"/>
</dbReference>
<evidence type="ECO:0000256" key="2">
    <source>
        <dbReference type="SAM" id="Phobius"/>
    </source>
</evidence>
<feature type="region of interest" description="Disordered" evidence="1">
    <location>
        <begin position="54"/>
        <end position="95"/>
    </location>
</feature>
<dbReference type="PANTHER" id="PTHR42101">
    <property type="entry name" value="CHROMOSOME 16, WHOLE GENOME SHOTGUN SEQUENCE"/>
    <property type="match status" value="1"/>
</dbReference>
<evidence type="ECO:0000256" key="1">
    <source>
        <dbReference type="SAM" id="MobiDB-lite"/>
    </source>
</evidence>
<keyword evidence="3" id="KW-0732">Signal</keyword>
<feature type="transmembrane region" description="Helical" evidence="2">
    <location>
        <begin position="181"/>
        <end position="199"/>
    </location>
</feature>
<feature type="transmembrane region" description="Helical" evidence="2">
    <location>
        <begin position="152"/>
        <end position="175"/>
    </location>
</feature>
<protein>
    <submittedName>
        <fullName evidence="4">Bacterial low temperature requirement A protein (LtrA)</fullName>
    </submittedName>
</protein>
<proteinExistence type="predicted"/>
<dbReference type="PANTHER" id="PTHR42101:SF1">
    <property type="entry name" value="LOW TEMPERATURE REQUIREMENT A"/>
    <property type="match status" value="1"/>
</dbReference>